<feature type="non-terminal residue" evidence="2">
    <location>
        <position position="1"/>
    </location>
</feature>
<feature type="compositionally biased region" description="Basic residues" evidence="1">
    <location>
        <begin position="58"/>
        <end position="74"/>
    </location>
</feature>
<keyword evidence="2" id="KW-0436">Ligase</keyword>
<proteinExistence type="predicted"/>
<protein>
    <submittedName>
        <fullName evidence="2">Succinyl-CoA ligase [ADP-forming] alpha chain</fullName>
        <ecNumber evidence="2">6.2.1.5</ecNumber>
    </submittedName>
</protein>
<feature type="non-terminal residue" evidence="2">
    <location>
        <position position="162"/>
    </location>
</feature>
<dbReference type="GO" id="GO:0004775">
    <property type="term" value="F:succinate-CoA ligase (ADP-forming) activity"/>
    <property type="evidence" value="ECO:0007669"/>
    <property type="project" value="UniProtKB-EC"/>
</dbReference>
<reference evidence="2" key="1">
    <citation type="submission" date="2020-02" db="EMBL/GenBank/DDBJ databases">
        <authorList>
            <person name="Meier V. D."/>
        </authorList>
    </citation>
    <scope>NUCLEOTIDE SEQUENCE</scope>
    <source>
        <strain evidence="2">AVDCRST_MAG29</strain>
    </source>
</reference>
<feature type="region of interest" description="Disordered" evidence="1">
    <location>
        <begin position="1"/>
        <end position="162"/>
    </location>
</feature>
<evidence type="ECO:0000313" key="2">
    <source>
        <dbReference type="EMBL" id="CAA9322629.1"/>
    </source>
</evidence>
<feature type="compositionally biased region" description="Basic residues" evidence="1">
    <location>
        <begin position="98"/>
        <end position="114"/>
    </location>
</feature>
<dbReference type="EMBL" id="CADCUG010000033">
    <property type="protein sequence ID" value="CAA9322629.1"/>
    <property type="molecule type" value="Genomic_DNA"/>
</dbReference>
<feature type="compositionally biased region" description="Basic residues" evidence="1">
    <location>
        <begin position="26"/>
        <end position="40"/>
    </location>
</feature>
<feature type="compositionally biased region" description="Basic residues" evidence="1">
    <location>
        <begin position="138"/>
        <end position="150"/>
    </location>
</feature>
<feature type="compositionally biased region" description="Basic and acidic residues" evidence="1">
    <location>
        <begin position="1"/>
        <end position="19"/>
    </location>
</feature>
<sequence length="162" mass="18238">GHLLDEGQHHRGAGHDRLGGPEAHPTHARGRFAGRRRRQRAQGGPRGRLRRDLVAGLRHGRRGHGRDRCRRLRGLRAACPHQGRGPRGDRGGHAAAGGHHRGGAGARHRRVPRRRTGERQHPHHRTQLPRPAVAGCRERRHHPRRHHRCRPDRPGLQVGHAD</sequence>
<evidence type="ECO:0000256" key="1">
    <source>
        <dbReference type="SAM" id="MobiDB-lite"/>
    </source>
</evidence>
<dbReference type="AlphaFoldDB" id="A0A6J4L5D8"/>
<organism evidence="2">
    <name type="scientific">uncultured Nocardioidaceae bacterium</name>
    <dbReference type="NCBI Taxonomy" id="253824"/>
    <lineage>
        <taxon>Bacteria</taxon>
        <taxon>Bacillati</taxon>
        <taxon>Actinomycetota</taxon>
        <taxon>Actinomycetes</taxon>
        <taxon>Propionibacteriales</taxon>
        <taxon>Nocardioidaceae</taxon>
        <taxon>environmental samples</taxon>
    </lineage>
</organism>
<accession>A0A6J4L5D8</accession>
<gene>
    <name evidence="2" type="ORF">AVDCRST_MAG29-541</name>
</gene>
<dbReference type="EC" id="6.2.1.5" evidence="2"/>
<name>A0A6J4L5D8_9ACTN</name>